<comment type="caution">
    <text evidence="1">The sequence shown here is derived from an EMBL/GenBank/DDBJ whole genome shotgun (WGS) entry which is preliminary data.</text>
</comment>
<dbReference type="Proteomes" id="UP001274830">
    <property type="component" value="Unassembled WGS sequence"/>
</dbReference>
<sequence>MGRPEITSTFGRGPILESLLEHLPIIDLRNLQLTCRQFGDLYNYALPSRWNIDRSLQRFVPDPVGFRNELTACNALVSGSVALRYFDHAAASWEPGDMDVYVPLKHEPQLHDHLLQIQGYQHDDTRTAAQVQYPINNVEAVRTYSTLSPRSKRVERIQVISIENEDDYEDVSTMAIESILEGFHCTTVLNYLTGTEAVSTYPNCTFGKRRRMFLKKPWTPDRETATMRGVKKYVERGWALHDIGPRQDRKRWNPLRKARHTKDAFCWRIDFGPRGSGRKALPYRRGSGEELPVWWTMPSAQHVYESRTVQEPGGGDRIVHKTPDRLHYYPIRTQGYLRPSRYLTQLALSRLSVSSWIHELGGVRRDTSYCACYQRIDLASSDELDHTNCVVTAAERQLYETGRWTLDRVEWIRRIWGITSVGEYTPIGEMIKTAEADAIEEDRPY</sequence>
<reference evidence="1" key="1">
    <citation type="submission" date="2023-07" db="EMBL/GenBank/DDBJ databases">
        <title>Black Yeasts Isolated from many extreme environments.</title>
        <authorList>
            <person name="Coleine C."/>
            <person name="Stajich J.E."/>
            <person name="Selbmann L."/>
        </authorList>
    </citation>
    <scope>NUCLEOTIDE SEQUENCE</scope>
    <source>
        <strain evidence="1">CCFEE 5485</strain>
    </source>
</reference>
<keyword evidence="2" id="KW-1185">Reference proteome</keyword>
<gene>
    <name evidence="1" type="ORF">LTR78_007144</name>
</gene>
<name>A0AAE0WJV6_9PEZI</name>
<dbReference type="AlphaFoldDB" id="A0AAE0WJV6"/>
<evidence type="ECO:0000313" key="2">
    <source>
        <dbReference type="Proteomes" id="UP001274830"/>
    </source>
</evidence>
<proteinExistence type="predicted"/>
<evidence type="ECO:0000313" key="1">
    <source>
        <dbReference type="EMBL" id="KAK3673033.1"/>
    </source>
</evidence>
<organism evidence="1 2">
    <name type="scientific">Recurvomyces mirabilis</name>
    <dbReference type="NCBI Taxonomy" id="574656"/>
    <lineage>
        <taxon>Eukaryota</taxon>
        <taxon>Fungi</taxon>
        <taxon>Dikarya</taxon>
        <taxon>Ascomycota</taxon>
        <taxon>Pezizomycotina</taxon>
        <taxon>Dothideomycetes</taxon>
        <taxon>Dothideomycetidae</taxon>
        <taxon>Mycosphaerellales</taxon>
        <taxon>Teratosphaeriaceae</taxon>
        <taxon>Recurvomyces</taxon>
    </lineage>
</organism>
<dbReference type="EMBL" id="JAUTXT010000028">
    <property type="protein sequence ID" value="KAK3673033.1"/>
    <property type="molecule type" value="Genomic_DNA"/>
</dbReference>
<evidence type="ECO:0008006" key="3">
    <source>
        <dbReference type="Google" id="ProtNLM"/>
    </source>
</evidence>
<accession>A0AAE0WJV6</accession>
<protein>
    <recommendedName>
        <fullName evidence="3">F-box domain-containing protein</fullName>
    </recommendedName>
</protein>